<dbReference type="PANTHER" id="PTHR43792">
    <property type="entry name" value="GNAT FAMILY, PUTATIVE (AFU_ORTHOLOGUE AFUA_3G00765)-RELATED-RELATED"/>
    <property type="match status" value="1"/>
</dbReference>
<keyword evidence="3" id="KW-1185">Reference proteome</keyword>
<evidence type="ECO:0000313" key="2">
    <source>
        <dbReference type="EMBL" id="MFD2822330.1"/>
    </source>
</evidence>
<dbReference type="InterPro" id="IPR000182">
    <property type="entry name" value="GNAT_dom"/>
</dbReference>
<dbReference type="SUPFAM" id="SSF55729">
    <property type="entry name" value="Acyl-CoA N-acyltransferases (Nat)"/>
    <property type="match status" value="1"/>
</dbReference>
<dbReference type="InterPro" id="IPR051531">
    <property type="entry name" value="N-acetyltransferase"/>
</dbReference>
<name>A0ABW5WJ73_9FLAO</name>
<feature type="domain" description="N-acetyltransferase" evidence="1">
    <location>
        <begin position="9"/>
        <end position="170"/>
    </location>
</feature>
<dbReference type="PANTHER" id="PTHR43792:SF1">
    <property type="entry name" value="N-ACETYLTRANSFERASE DOMAIN-CONTAINING PROTEIN"/>
    <property type="match status" value="1"/>
</dbReference>
<dbReference type="RefSeq" id="WP_183484797.1">
    <property type="nucleotide sequence ID" value="NZ_JBHUOV010000001.1"/>
</dbReference>
<dbReference type="GO" id="GO:0016746">
    <property type="term" value="F:acyltransferase activity"/>
    <property type="evidence" value="ECO:0007669"/>
    <property type="project" value="UniProtKB-KW"/>
</dbReference>
<dbReference type="Proteomes" id="UP001597533">
    <property type="component" value="Unassembled WGS sequence"/>
</dbReference>
<sequence length="170" mass="19510">MIVAETHRLIISKFTLYDAAFFLELVNTPHWIKYIGDRNIKTIEQAKQRIKEGHLKSYNTYGFGFYKLQLKEENNKTIGTCGLIKRDTLDHADIGFALLPAYEGKGYGYESALAILKLAKEDFKLETVLAITLPTNKPSIHLLEKLGLSYQKKVKPFEDDKELLLFAKRL</sequence>
<gene>
    <name evidence="2" type="ORF">ACFS5M_01535</name>
</gene>
<dbReference type="Gene3D" id="3.40.630.30">
    <property type="match status" value="1"/>
</dbReference>
<accession>A0ABW5WJ73</accession>
<evidence type="ECO:0000313" key="3">
    <source>
        <dbReference type="Proteomes" id="UP001597533"/>
    </source>
</evidence>
<reference evidence="3" key="1">
    <citation type="journal article" date="2019" name="Int. J. Syst. Evol. Microbiol.">
        <title>The Global Catalogue of Microorganisms (GCM) 10K type strain sequencing project: providing services to taxonomists for standard genome sequencing and annotation.</title>
        <authorList>
            <consortium name="The Broad Institute Genomics Platform"/>
            <consortium name="The Broad Institute Genome Sequencing Center for Infectious Disease"/>
            <person name="Wu L."/>
            <person name="Ma J."/>
        </authorList>
    </citation>
    <scope>NUCLEOTIDE SEQUENCE [LARGE SCALE GENOMIC DNA]</scope>
    <source>
        <strain evidence="3">KCTC 32141</strain>
    </source>
</reference>
<dbReference type="EMBL" id="JBHUOV010000001">
    <property type="protein sequence ID" value="MFD2822330.1"/>
    <property type="molecule type" value="Genomic_DNA"/>
</dbReference>
<dbReference type="EC" id="2.3.-.-" evidence="2"/>
<dbReference type="CDD" id="cd04301">
    <property type="entry name" value="NAT_SF"/>
    <property type="match status" value="1"/>
</dbReference>
<protein>
    <submittedName>
        <fullName evidence="2">GNAT family N-acetyltransferase</fullName>
        <ecNumber evidence="2">2.3.-.-</ecNumber>
    </submittedName>
</protein>
<keyword evidence="2" id="KW-0012">Acyltransferase</keyword>
<keyword evidence="2" id="KW-0808">Transferase</keyword>
<dbReference type="Pfam" id="PF13302">
    <property type="entry name" value="Acetyltransf_3"/>
    <property type="match status" value="1"/>
</dbReference>
<comment type="caution">
    <text evidence="2">The sequence shown here is derived from an EMBL/GenBank/DDBJ whole genome shotgun (WGS) entry which is preliminary data.</text>
</comment>
<dbReference type="PROSITE" id="PS51186">
    <property type="entry name" value="GNAT"/>
    <property type="match status" value="1"/>
</dbReference>
<evidence type="ECO:0000259" key="1">
    <source>
        <dbReference type="PROSITE" id="PS51186"/>
    </source>
</evidence>
<organism evidence="2 3">
    <name type="scientific">Lacinutrix iliipiscaria</name>
    <dbReference type="NCBI Taxonomy" id="1230532"/>
    <lineage>
        <taxon>Bacteria</taxon>
        <taxon>Pseudomonadati</taxon>
        <taxon>Bacteroidota</taxon>
        <taxon>Flavobacteriia</taxon>
        <taxon>Flavobacteriales</taxon>
        <taxon>Flavobacteriaceae</taxon>
        <taxon>Lacinutrix</taxon>
    </lineage>
</organism>
<dbReference type="InterPro" id="IPR016181">
    <property type="entry name" value="Acyl_CoA_acyltransferase"/>
</dbReference>
<proteinExistence type="predicted"/>